<organism evidence="5 6">
    <name type="scientific">Dactylosporangium maewongense</name>
    <dbReference type="NCBI Taxonomy" id="634393"/>
    <lineage>
        <taxon>Bacteria</taxon>
        <taxon>Bacillati</taxon>
        <taxon>Actinomycetota</taxon>
        <taxon>Actinomycetes</taxon>
        <taxon>Micromonosporales</taxon>
        <taxon>Micromonosporaceae</taxon>
        <taxon>Dactylosporangium</taxon>
    </lineage>
</organism>
<keyword evidence="6" id="KW-1185">Reference proteome</keyword>
<comment type="caution">
    <text evidence="5">The sequence shown here is derived from an EMBL/GenBank/DDBJ whole genome shotgun (WGS) entry which is preliminary data.</text>
</comment>
<dbReference type="EMBL" id="BAAAQD010000022">
    <property type="protein sequence ID" value="GAA1552025.1"/>
    <property type="molecule type" value="Genomic_DNA"/>
</dbReference>
<evidence type="ECO:0000256" key="3">
    <source>
        <dbReference type="ARBA" id="ARBA00035643"/>
    </source>
</evidence>
<proteinExistence type="inferred from homology"/>
<keyword evidence="1" id="KW-0304">Gas vesicle</keyword>
<evidence type="ECO:0000313" key="6">
    <source>
        <dbReference type="Proteomes" id="UP001501470"/>
    </source>
</evidence>
<feature type="region of interest" description="Disordered" evidence="4">
    <location>
        <begin position="251"/>
        <end position="272"/>
    </location>
</feature>
<comment type="subcellular location">
    <subcellularLocation>
        <location evidence="2">Gas vesicle</location>
    </subcellularLocation>
</comment>
<accession>A0ABP4MXJ0</accession>
<comment type="similarity">
    <text evidence="3">Belongs to the gas vesicle GvpF/GvpL family.</text>
</comment>
<feature type="region of interest" description="Disordered" evidence="4">
    <location>
        <begin position="158"/>
        <end position="197"/>
    </location>
</feature>
<evidence type="ECO:0000313" key="5">
    <source>
        <dbReference type="EMBL" id="GAA1552025.1"/>
    </source>
</evidence>
<dbReference type="PANTHER" id="PTHR36852">
    <property type="entry name" value="PROTEIN GVPL 2"/>
    <property type="match status" value="1"/>
</dbReference>
<gene>
    <name evidence="5" type="ORF">GCM10009827_085890</name>
</gene>
<reference evidence="6" key="1">
    <citation type="journal article" date="2019" name="Int. J. Syst. Evol. Microbiol.">
        <title>The Global Catalogue of Microorganisms (GCM) 10K type strain sequencing project: providing services to taxonomists for standard genome sequencing and annotation.</title>
        <authorList>
            <consortium name="The Broad Institute Genomics Platform"/>
            <consortium name="The Broad Institute Genome Sequencing Center for Infectious Disease"/>
            <person name="Wu L."/>
            <person name="Ma J."/>
        </authorList>
    </citation>
    <scope>NUCLEOTIDE SEQUENCE [LARGE SCALE GENOMIC DNA]</scope>
    <source>
        <strain evidence="6">JCM 15933</strain>
    </source>
</reference>
<evidence type="ECO:0000256" key="2">
    <source>
        <dbReference type="ARBA" id="ARBA00035108"/>
    </source>
</evidence>
<name>A0ABP4MXJ0_9ACTN</name>
<evidence type="ECO:0000256" key="1">
    <source>
        <dbReference type="ARBA" id="ARBA00022987"/>
    </source>
</evidence>
<dbReference type="InterPro" id="IPR009430">
    <property type="entry name" value="GvpL/GvpF"/>
</dbReference>
<dbReference type="Proteomes" id="UP001501470">
    <property type="component" value="Unassembled WGS sequence"/>
</dbReference>
<dbReference type="Pfam" id="PF06386">
    <property type="entry name" value="GvpL_GvpF"/>
    <property type="match status" value="1"/>
</dbReference>
<evidence type="ECO:0000256" key="4">
    <source>
        <dbReference type="SAM" id="MobiDB-lite"/>
    </source>
</evidence>
<protein>
    <submittedName>
        <fullName evidence="5">GvpL/GvpF family gas vesicle protein</fullName>
    </submittedName>
</protein>
<sequence length="272" mass="28188">MAVSEGGLLWLYAVARDSVPVEVTGIGDAPVRAVHAAGLCAFVSTAPAGLSDAGALQARLEDAEWVARTAVEHHRVVAALASAAPVVPAGLATVCRDEARITATLVRHAAGLTGALDRVTGRTEWGVKGYVRGGPAPVPETRAGGAGTAYLERRRAELSARDRRHDEAARDADAAHAELARRADGAHRHAPQDRRLTGEPEAMVLNGAYLVPDERAAAFAAAVDALAARYPTITLRLTGPWPPYSFVPALGAEPSDPDRVPGDAPVHAGGPA</sequence>
<dbReference type="PANTHER" id="PTHR36852:SF1">
    <property type="entry name" value="PROTEIN GVPL 2"/>
    <property type="match status" value="1"/>
</dbReference>